<evidence type="ECO:0008006" key="5">
    <source>
        <dbReference type="Google" id="ProtNLM"/>
    </source>
</evidence>
<feature type="signal peptide" evidence="2">
    <location>
        <begin position="1"/>
        <end position="23"/>
    </location>
</feature>
<comment type="caution">
    <text evidence="3">The sequence shown here is derived from an EMBL/GenBank/DDBJ whole genome shotgun (WGS) entry which is preliminary data.</text>
</comment>
<keyword evidence="4" id="KW-1185">Reference proteome</keyword>
<feature type="compositionally biased region" description="Polar residues" evidence="1">
    <location>
        <begin position="25"/>
        <end position="39"/>
    </location>
</feature>
<dbReference type="AlphaFoldDB" id="A0AAD2FRI8"/>
<evidence type="ECO:0000256" key="2">
    <source>
        <dbReference type="SAM" id="SignalP"/>
    </source>
</evidence>
<feature type="region of interest" description="Disordered" evidence="1">
    <location>
        <begin position="66"/>
        <end position="86"/>
    </location>
</feature>
<keyword evidence="2" id="KW-0732">Signal</keyword>
<dbReference type="Proteomes" id="UP001295423">
    <property type="component" value="Unassembled WGS sequence"/>
</dbReference>
<gene>
    <name evidence="3" type="ORF">CYCCA115_LOCUS12644</name>
</gene>
<evidence type="ECO:0000313" key="4">
    <source>
        <dbReference type="Proteomes" id="UP001295423"/>
    </source>
</evidence>
<feature type="compositionally biased region" description="Basic and acidic residues" evidence="1">
    <location>
        <begin position="70"/>
        <end position="80"/>
    </location>
</feature>
<proteinExistence type="predicted"/>
<reference evidence="3" key="1">
    <citation type="submission" date="2023-08" db="EMBL/GenBank/DDBJ databases">
        <authorList>
            <person name="Audoor S."/>
            <person name="Bilcke G."/>
        </authorList>
    </citation>
    <scope>NUCLEOTIDE SEQUENCE</scope>
</reference>
<sequence length="493" mass="53656">MRLTLAAAFLAQALPTLVVVASSSDPTVGGATRTSTHRSFPTKKSLPSDIKTIFKNASAVKEVQPLKNNHHIEESSRTSEHSSSSSETIDVDVGILGFGYQEYGLQDLSSTIELVKKRQRYYDDLLFPSPSACDPSSDYASKANCDCSEFDFDNRKGTFSCTSHTELCLEDDLCGSEVITNSIYEDGTARSDHCYHFDNGVDENSNSEVCYSQFLSISDHKESCGIFVNGEVCNSCQPQETDCHDFDCTNTDANIAGTNCEGGHDDVLFGLLLLQQKESIQKIVDPSTLFPSPSVCDRQNPAFDRYNCDCSNFDLDTMQGSFGCITEENFCLGDDNDFCGYNTITNTITEDGDVHTHFCYYIDDDDEPDSIDVCYSSYGDSDACSINVQGVECNSCQVVNGFINAEGNIEDRCTQFDCSNTIAGIEGMDCKGDHIFDAIIKKQGKGSTMSSTDSATEAPTQAKILKSRVLASGFLLKVEANSTSTSEPLSGPV</sequence>
<accession>A0AAD2FRI8</accession>
<organism evidence="3 4">
    <name type="scientific">Cylindrotheca closterium</name>
    <dbReference type="NCBI Taxonomy" id="2856"/>
    <lineage>
        <taxon>Eukaryota</taxon>
        <taxon>Sar</taxon>
        <taxon>Stramenopiles</taxon>
        <taxon>Ochrophyta</taxon>
        <taxon>Bacillariophyta</taxon>
        <taxon>Bacillariophyceae</taxon>
        <taxon>Bacillariophycidae</taxon>
        <taxon>Bacillariales</taxon>
        <taxon>Bacillariaceae</taxon>
        <taxon>Cylindrotheca</taxon>
    </lineage>
</organism>
<evidence type="ECO:0000313" key="3">
    <source>
        <dbReference type="EMBL" id="CAJ1950564.1"/>
    </source>
</evidence>
<feature type="region of interest" description="Disordered" evidence="1">
    <location>
        <begin position="25"/>
        <end position="44"/>
    </location>
</feature>
<name>A0AAD2FRI8_9STRA</name>
<feature type="chain" id="PRO_5042005995" description="Subtilisin" evidence="2">
    <location>
        <begin position="24"/>
        <end position="493"/>
    </location>
</feature>
<evidence type="ECO:0000256" key="1">
    <source>
        <dbReference type="SAM" id="MobiDB-lite"/>
    </source>
</evidence>
<protein>
    <recommendedName>
        <fullName evidence="5">Subtilisin</fullName>
    </recommendedName>
</protein>
<dbReference type="EMBL" id="CAKOGP040001770">
    <property type="protein sequence ID" value="CAJ1950564.1"/>
    <property type="molecule type" value="Genomic_DNA"/>
</dbReference>